<name>A0A5C6FDE0_9BACT</name>
<evidence type="ECO:0000313" key="2">
    <source>
        <dbReference type="EMBL" id="TWU58667.1"/>
    </source>
</evidence>
<dbReference type="EMBL" id="SJPW01000002">
    <property type="protein sequence ID" value="TWU58667.1"/>
    <property type="molecule type" value="Genomic_DNA"/>
</dbReference>
<comment type="caution">
    <text evidence="2">The sequence shown here is derived from an EMBL/GenBank/DDBJ whole genome shotgun (WGS) entry which is preliminary data.</text>
</comment>
<organism evidence="2 3">
    <name type="scientific">Rubripirellula tenax</name>
    <dbReference type="NCBI Taxonomy" id="2528015"/>
    <lineage>
        <taxon>Bacteria</taxon>
        <taxon>Pseudomonadati</taxon>
        <taxon>Planctomycetota</taxon>
        <taxon>Planctomycetia</taxon>
        <taxon>Pirellulales</taxon>
        <taxon>Pirellulaceae</taxon>
        <taxon>Rubripirellula</taxon>
    </lineage>
</organism>
<accession>A0A5C6FDE0</accession>
<dbReference type="SUPFAM" id="SSF102588">
    <property type="entry name" value="LmbE-like"/>
    <property type="match status" value="1"/>
</dbReference>
<dbReference type="PANTHER" id="PTHR12993">
    <property type="entry name" value="N-ACETYLGLUCOSAMINYL-PHOSPHATIDYLINOSITOL DE-N-ACETYLASE-RELATED"/>
    <property type="match status" value="1"/>
</dbReference>
<dbReference type="OrthoDB" id="9815144at2"/>
<feature type="signal peptide" evidence="1">
    <location>
        <begin position="1"/>
        <end position="25"/>
    </location>
</feature>
<keyword evidence="3" id="KW-1185">Reference proteome</keyword>
<dbReference type="RefSeq" id="WP_146455726.1">
    <property type="nucleotide sequence ID" value="NZ_SJPW01000002.1"/>
</dbReference>
<evidence type="ECO:0000256" key="1">
    <source>
        <dbReference type="SAM" id="SignalP"/>
    </source>
</evidence>
<sequence precursor="true">MNRLIRLASLSILISMIAFPTIAVAQIPDGFQPDPDKFDLMVVVAHPDDESTFGGLIAYYATCRNMKVKFISLTSGEWGSGLPHHASADDTPDYSYDDSDYPRFPKIPADALYPSYYREGELSRMLLMSGVDYKPIMPRFKDMSGLQPWGSTDPAFELWRGQDKVVGFVVQQMRRCRPDVVVTMAVNGYNGNPEHMAASRAAVLAVDASGSADQYTNAAAFIEDPHAQSPASSLPPWTPKKLYVAVNDDESYDIEHIHHWELDCGNHPGNSRILAARANALHESQEMKEECPESTRFHLLNSNVGPDVINQDNLFENVD</sequence>
<dbReference type="InterPro" id="IPR024078">
    <property type="entry name" value="LmbE-like_dom_sf"/>
</dbReference>
<evidence type="ECO:0000313" key="3">
    <source>
        <dbReference type="Proteomes" id="UP000318288"/>
    </source>
</evidence>
<dbReference type="Proteomes" id="UP000318288">
    <property type="component" value="Unassembled WGS sequence"/>
</dbReference>
<feature type="chain" id="PRO_5022721018" evidence="1">
    <location>
        <begin position="26"/>
        <end position="319"/>
    </location>
</feature>
<dbReference type="InterPro" id="IPR003737">
    <property type="entry name" value="GlcNAc_PI_deacetylase-related"/>
</dbReference>
<proteinExistence type="predicted"/>
<reference evidence="2 3" key="1">
    <citation type="submission" date="2019-02" db="EMBL/GenBank/DDBJ databases">
        <title>Deep-cultivation of Planctomycetes and their phenomic and genomic characterization uncovers novel biology.</title>
        <authorList>
            <person name="Wiegand S."/>
            <person name="Jogler M."/>
            <person name="Boedeker C."/>
            <person name="Pinto D."/>
            <person name="Vollmers J."/>
            <person name="Rivas-Marin E."/>
            <person name="Kohn T."/>
            <person name="Peeters S.H."/>
            <person name="Heuer A."/>
            <person name="Rast P."/>
            <person name="Oberbeckmann S."/>
            <person name="Bunk B."/>
            <person name="Jeske O."/>
            <person name="Meyerdierks A."/>
            <person name="Storesund J.E."/>
            <person name="Kallscheuer N."/>
            <person name="Luecker S."/>
            <person name="Lage O.M."/>
            <person name="Pohl T."/>
            <person name="Merkel B.J."/>
            <person name="Hornburger P."/>
            <person name="Mueller R.-W."/>
            <person name="Bruemmer F."/>
            <person name="Labrenz M."/>
            <person name="Spormann A.M."/>
            <person name="Op Den Camp H."/>
            <person name="Overmann J."/>
            <person name="Amann R."/>
            <person name="Jetten M.S.M."/>
            <person name="Mascher T."/>
            <person name="Medema M.H."/>
            <person name="Devos D.P."/>
            <person name="Kaster A.-K."/>
            <person name="Ovreas L."/>
            <person name="Rohde M."/>
            <person name="Galperin M.Y."/>
            <person name="Jogler C."/>
        </authorList>
    </citation>
    <scope>NUCLEOTIDE SEQUENCE [LARGE SCALE GENOMIC DNA]</scope>
    <source>
        <strain evidence="2 3">Poly51</strain>
    </source>
</reference>
<keyword evidence="2" id="KW-0378">Hydrolase</keyword>
<dbReference type="GO" id="GO:0035595">
    <property type="term" value="F:N-acetylglucosaminylinositol deacetylase activity"/>
    <property type="evidence" value="ECO:0007669"/>
    <property type="project" value="UniProtKB-EC"/>
</dbReference>
<dbReference type="PANTHER" id="PTHR12993:SF11">
    <property type="entry name" value="N-ACETYLGLUCOSAMINYL-PHOSPHATIDYLINOSITOL DE-N-ACETYLASE"/>
    <property type="match status" value="1"/>
</dbReference>
<dbReference type="Gene3D" id="3.40.50.10320">
    <property type="entry name" value="LmbE-like"/>
    <property type="match status" value="1"/>
</dbReference>
<protein>
    <submittedName>
        <fullName evidence="2">1D-myo-inositol 2-acetamido-2-deoxy-alpha-D-glucopyranoside deacetylase</fullName>
        <ecNumber evidence="2">3.5.1.103</ecNumber>
    </submittedName>
</protein>
<keyword evidence="1" id="KW-0732">Signal</keyword>
<gene>
    <name evidence="2" type="primary">mshB_3</name>
    <name evidence="2" type="ORF">Poly51_14460</name>
</gene>
<dbReference type="AlphaFoldDB" id="A0A5C6FDE0"/>
<dbReference type="Pfam" id="PF02585">
    <property type="entry name" value="PIG-L"/>
    <property type="match status" value="1"/>
</dbReference>
<dbReference type="EC" id="3.5.1.103" evidence="2"/>